<evidence type="ECO:0000256" key="6">
    <source>
        <dbReference type="ARBA" id="ARBA00024347"/>
    </source>
</evidence>
<keyword evidence="9" id="KW-0175">Coiled coil</keyword>
<evidence type="ECO:0000256" key="5">
    <source>
        <dbReference type="ARBA" id="ARBA00023043"/>
    </source>
</evidence>
<feature type="repeat" description="ANK" evidence="8">
    <location>
        <begin position="64"/>
        <end position="96"/>
    </location>
</feature>
<dbReference type="GO" id="GO:0016779">
    <property type="term" value="F:nucleotidyltransferase activity"/>
    <property type="evidence" value="ECO:0007669"/>
    <property type="project" value="UniProtKB-KW"/>
</dbReference>
<dbReference type="InterPro" id="IPR013761">
    <property type="entry name" value="SAM/pointed_sf"/>
</dbReference>
<dbReference type="SUPFAM" id="SSF47769">
    <property type="entry name" value="SAM/Pointed domain"/>
    <property type="match status" value="1"/>
</dbReference>
<dbReference type="Gene3D" id="1.10.150.50">
    <property type="entry name" value="Transcription Factor, Ets-1"/>
    <property type="match status" value="1"/>
</dbReference>
<feature type="region of interest" description="Disordered" evidence="10">
    <location>
        <begin position="310"/>
        <end position="359"/>
    </location>
</feature>
<dbReference type="EMBL" id="CAKKLH010000101">
    <property type="protein sequence ID" value="CAH0103120.1"/>
    <property type="molecule type" value="Genomic_DNA"/>
</dbReference>
<sequence length="510" mass="57898">MAYRFHRAARDGKLDILKEATRKDCNSKDDDGMTPTLWATFEGHLEALRLIIGRGGDPEKCDHYGNTALHFASARGHMNCVTFLMNYGVNLYAKDIDYHTAKELAAMNDRQEILRYLDEQDARQQRNDPKKAKAQIEKATKETDKLVKDFAQVQEKARKLAEKEKKRLEKEREEMERSGMIEPQSFEPGTLIPRPSIAALDLRRDSRLIYSSPKYSDIVNPKEEKDKIKLPVSAVYKKVQQQRKKMMSSSTSQNSTMSKNTIMTATNNNNGEQVTSEPGDFKIGAVEDGKRSVRSISGLRRDSEIMYVPKYDDSNGKRTGLDSVFPNKDNRNKSISSRGSSLYPDYPKTSDSGYSDDPAYQQHRSSIFERPSFGRLAFRNSIAALGGNSGLGTVTQIEEGESSVDGATRLNQNRRQREGKWDQDDLESSDEDEEENGQTPMYFFLAAFGLEEFIEPLVKEKFDLDSLMLVSEEDLISMKIPLGHRRKLLKAINDRKAAIENPDEMEDSHL</sequence>
<dbReference type="Gene3D" id="1.25.40.20">
    <property type="entry name" value="Ankyrin repeat-containing domain"/>
    <property type="match status" value="1"/>
</dbReference>
<dbReference type="PANTHER" id="PTHR24171">
    <property type="entry name" value="ANKYRIN REPEAT DOMAIN-CONTAINING PROTEIN 39-RELATED"/>
    <property type="match status" value="1"/>
</dbReference>
<evidence type="ECO:0000256" key="10">
    <source>
        <dbReference type="SAM" id="MobiDB-lite"/>
    </source>
</evidence>
<feature type="repeat" description="ANK" evidence="8">
    <location>
        <begin position="31"/>
        <end position="63"/>
    </location>
</feature>
<gene>
    <name evidence="12" type="ORF">DGAL_LOCUS5654</name>
</gene>
<evidence type="ECO:0000256" key="7">
    <source>
        <dbReference type="ARBA" id="ARBA00033987"/>
    </source>
</evidence>
<comment type="similarity">
    <text evidence="6">Belongs to the ARTD/PARP family.</text>
</comment>
<dbReference type="GO" id="GO:0003950">
    <property type="term" value="F:NAD+ poly-ADP-ribosyltransferase activity"/>
    <property type="evidence" value="ECO:0007669"/>
    <property type="project" value="UniProtKB-EC"/>
</dbReference>
<dbReference type="PROSITE" id="PS50297">
    <property type="entry name" value="ANK_REP_REGION"/>
    <property type="match status" value="1"/>
</dbReference>
<feature type="compositionally biased region" description="Acidic residues" evidence="10">
    <location>
        <begin position="424"/>
        <end position="436"/>
    </location>
</feature>
<dbReference type="SUPFAM" id="SSF48403">
    <property type="entry name" value="Ankyrin repeat"/>
    <property type="match status" value="1"/>
</dbReference>
<reference evidence="12" key="1">
    <citation type="submission" date="2021-11" db="EMBL/GenBank/DDBJ databases">
        <authorList>
            <person name="Schell T."/>
        </authorList>
    </citation>
    <scope>NUCLEOTIDE SEQUENCE</scope>
    <source>
        <strain evidence="12">M5</strain>
    </source>
</reference>
<feature type="domain" description="SAM" evidence="11">
    <location>
        <begin position="433"/>
        <end position="498"/>
    </location>
</feature>
<keyword evidence="5 8" id="KW-0040">ANK repeat</keyword>
<dbReference type="EC" id="2.4.2.30" evidence="1"/>
<dbReference type="PROSITE" id="PS50088">
    <property type="entry name" value="ANK_REPEAT"/>
    <property type="match status" value="2"/>
</dbReference>
<proteinExistence type="inferred from homology"/>
<evidence type="ECO:0000259" key="11">
    <source>
        <dbReference type="SMART" id="SM00454"/>
    </source>
</evidence>
<feature type="compositionally biased region" description="Basic and acidic residues" evidence="10">
    <location>
        <begin position="310"/>
        <end position="320"/>
    </location>
</feature>
<comment type="catalytic activity">
    <reaction evidence="7">
        <text>NAD(+) + (ADP-D-ribosyl)n-acceptor = nicotinamide + (ADP-D-ribosyl)n+1-acceptor + H(+).</text>
        <dbReference type="EC" id="2.4.2.30"/>
    </reaction>
</comment>
<comment type="caution">
    <text evidence="12">The sequence shown here is derived from an EMBL/GenBank/DDBJ whole genome shotgun (WGS) entry which is preliminary data.</text>
</comment>
<dbReference type="Pfam" id="PF00536">
    <property type="entry name" value="SAM_1"/>
    <property type="match status" value="1"/>
</dbReference>
<dbReference type="OrthoDB" id="76949at2759"/>
<dbReference type="Pfam" id="PF12796">
    <property type="entry name" value="Ank_2"/>
    <property type="match status" value="1"/>
</dbReference>
<organism evidence="12 13">
    <name type="scientific">Daphnia galeata</name>
    <dbReference type="NCBI Taxonomy" id="27404"/>
    <lineage>
        <taxon>Eukaryota</taxon>
        <taxon>Metazoa</taxon>
        <taxon>Ecdysozoa</taxon>
        <taxon>Arthropoda</taxon>
        <taxon>Crustacea</taxon>
        <taxon>Branchiopoda</taxon>
        <taxon>Diplostraca</taxon>
        <taxon>Cladocera</taxon>
        <taxon>Anomopoda</taxon>
        <taxon>Daphniidae</taxon>
        <taxon>Daphnia</taxon>
    </lineage>
</organism>
<name>A0A8J2RKB9_9CRUS</name>
<evidence type="ECO:0000256" key="1">
    <source>
        <dbReference type="ARBA" id="ARBA00012020"/>
    </source>
</evidence>
<evidence type="ECO:0000256" key="8">
    <source>
        <dbReference type="PROSITE-ProRule" id="PRU00023"/>
    </source>
</evidence>
<evidence type="ECO:0000313" key="12">
    <source>
        <dbReference type="EMBL" id="CAH0103120.1"/>
    </source>
</evidence>
<keyword evidence="3" id="KW-0548">Nucleotidyltransferase</keyword>
<dbReference type="InterPro" id="IPR001660">
    <property type="entry name" value="SAM"/>
</dbReference>
<dbReference type="InterPro" id="IPR002110">
    <property type="entry name" value="Ankyrin_rpt"/>
</dbReference>
<accession>A0A8J2RKB9</accession>
<dbReference type="SMART" id="SM00454">
    <property type="entry name" value="SAM"/>
    <property type="match status" value="1"/>
</dbReference>
<evidence type="ECO:0000313" key="13">
    <source>
        <dbReference type="Proteomes" id="UP000789390"/>
    </source>
</evidence>
<keyword evidence="3" id="KW-0808">Transferase</keyword>
<keyword evidence="2" id="KW-0328">Glycosyltransferase</keyword>
<keyword evidence="13" id="KW-1185">Reference proteome</keyword>
<evidence type="ECO:0000256" key="4">
    <source>
        <dbReference type="ARBA" id="ARBA00022737"/>
    </source>
</evidence>
<evidence type="ECO:0000256" key="3">
    <source>
        <dbReference type="ARBA" id="ARBA00022695"/>
    </source>
</evidence>
<dbReference type="Proteomes" id="UP000789390">
    <property type="component" value="Unassembled WGS sequence"/>
</dbReference>
<dbReference type="AlphaFoldDB" id="A0A8J2RKB9"/>
<evidence type="ECO:0000256" key="2">
    <source>
        <dbReference type="ARBA" id="ARBA00022676"/>
    </source>
</evidence>
<dbReference type="SMART" id="SM00248">
    <property type="entry name" value="ANK"/>
    <property type="match status" value="4"/>
</dbReference>
<dbReference type="PANTHER" id="PTHR24171:SF9">
    <property type="entry name" value="ANKYRIN REPEAT DOMAIN-CONTAINING PROTEIN 39"/>
    <property type="match status" value="1"/>
</dbReference>
<dbReference type="InterPro" id="IPR036770">
    <property type="entry name" value="Ankyrin_rpt-contain_sf"/>
</dbReference>
<evidence type="ECO:0000256" key="9">
    <source>
        <dbReference type="SAM" id="Coils"/>
    </source>
</evidence>
<protein>
    <recommendedName>
        <fullName evidence="1">NAD(+) ADP-ribosyltransferase</fullName>
        <ecNumber evidence="1">2.4.2.30</ecNumber>
    </recommendedName>
</protein>
<keyword evidence="4" id="KW-0677">Repeat</keyword>
<feature type="coiled-coil region" evidence="9">
    <location>
        <begin position="136"/>
        <end position="178"/>
    </location>
</feature>
<feature type="region of interest" description="Disordered" evidence="10">
    <location>
        <begin position="398"/>
        <end position="437"/>
    </location>
</feature>